<dbReference type="PANTHER" id="PTHR34696">
    <property type="entry name" value="PHOSPHORIBOSYLFORMYLGLYCINAMIDINE SYNTHASE SUBUNIT PURS"/>
    <property type="match status" value="1"/>
</dbReference>
<name>A0A916VHK0_9LACO</name>
<keyword evidence="2 6" id="KW-0436">Ligase</keyword>
<comment type="caution">
    <text evidence="7">The sequence shown here is derived from an EMBL/GenBank/DDBJ whole genome shotgun (WGS) entry which is preliminary data.</text>
</comment>
<comment type="subunit">
    <text evidence="6">Part of the FGAM synthase complex composed of 1 PurL, 1 PurQ and 2 PurS subunits.</text>
</comment>
<comment type="subcellular location">
    <subcellularLocation>
        <location evidence="6">Cytoplasm</location>
    </subcellularLocation>
</comment>
<evidence type="ECO:0000256" key="5">
    <source>
        <dbReference type="ARBA" id="ARBA00022840"/>
    </source>
</evidence>
<keyword evidence="8" id="KW-1185">Reference proteome</keyword>
<dbReference type="Proteomes" id="UP000677218">
    <property type="component" value="Unassembled WGS sequence"/>
</dbReference>
<dbReference type="PANTHER" id="PTHR34696:SF1">
    <property type="entry name" value="PHOSPHORIBOSYLFORMYLGLYCINAMIDINE SYNTHASE SUBUNIT PURS"/>
    <property type="match status" value="1"/>
</dbReference>
<comment type="function">
    <text evidence="6">Part of the phosphoribosylformylglycinamidine synthase complex involved in the purines biosynthetic pathway. Catalyzes the ATP-dependent conversion of formylglycinamide ribonucleotide (FGAR) and glutamine to yield formylglycinamidine ribonucleotide (FGAM) and glutamate. The FGAM synthase complex is composed of three subunits. PurQ produces an ammonia molecule by converting glutamine to glutamate. PurL transfers the ammonia molecule to FGAR to form FGAM in an ATP-dependent manner. PurS interacts with PurQ and PurL and is thought to assist in the transfer of the ammonia molecule from PurQ to PurL.</text>
</comment>
<dbReference type="InterPro" id="IPR003850">
    <property type="entry name" value="PurS"/>
</dbReference>
<dbReference type="NCBIfam" id="TIGR00302">
    <property type="entry name" value="phosphoribosylformylglycinamidine synthase subunit PurS"/>
    <property type="match status" value="1"/>
</dbReference>
<gene>
    <name evidence="6 7" type="primary">purS</name>
    <name evidence="7" type="ORF">LCB40_05970</name>
</gene>
<evidence type="ECO:0000256" key="4">
    <source>
        <dbReference type="ARBA" id="ARBA00022755"/>
    </source>
</evidence>
<dbReference type="SUPFAM" id="SSF82697">
    <property type="entry name" value="PurS-like"/>
    <property type="match status" value="1"/>
</dbReference>
<keyword evidence="1 6" id="KW-0963">Cytoplasm</keyword>
<evidence type="ECO:0000256" key="6">
    <source>
        <dbReference type="HAMAP-Rule" id="MF_01926"/>
    </source>
</evidence>
<evidence type="ECO:0000313" key="7">
    <source>
        <dbReference type="EMBL" id="GFZ26717.1"/>
    </source>
</evidence>
<dbReference type="Pfam" id="PF02700">
    <property type="entry name" value="PurS"/>
    <property type="match status" value="1"/>
</dbReference>
<dbReference type="Gene3D" id="3.30.1280.10">
    <property type="entry name" value="Phosphoribosylformylglycinamidine synthase subunit PurS"/>
    <property type="match status" value="1"/>
</dbReference>
<proteinExistence type="inferred from homology"/>
<protein>
    <recommendedName>
        <fullName evidence="6">Phosphoribosylformylglycinamidine synthase subunit PurS</fullName>
        <shortName evidence="6">FGAM synthase</shortName>
        <ecNumber evidence="6">6.3.5.3</ecNumber>
    </recommendedName>
    <alternativeName>
        <fullName evidence="6">Formylglycinamide ribonucleotide amidotransferase subunit III</fullName>
        <shortName evidence="6">FGAR amidotransferase III</shortName>
        <shortName evidence="6">FGAR-AT III</shortName>
    </alternativeName>
    <alternativeName>
        <fullName evidence="6">Phosphoribosylformylglycinamidine synthase subunit III</fullName>
    </alternativeName>
</protein>
<sequence>MSRVRIYVTYKPSVFDPQGATILDTIQTALGHQEVSQVTVGKFFDLTLPAANLDASVKEIAEKLLVNVNMETYRYEVLEEAE</sequence>
<evidence type="ECO:0000256" key="3">
    <source>
        <dbReference type="ARBA" id="ARBA00022741"/>
    </source>
</evidence>
<keyword evidence="3 6" id="KW-0547">Nucleotide-binding</keyword>
<dbReference type="GO" id="GO:0004642">
    <property type="term" value="F:phosphoribosylformylglycinamidine synthase activity"/>
    <property type="evidence" value="ECO:0007669"/>
    <property type="project" value="UniProtKB-UniRule"/>
</dbReference>
<evidence type="ECO:0000256" key="1">
    <source>
        <dbReference type="ARBA" id="ARBA00022490"/>
    </source>
</evidence>
<accession>A0A916VHK0</accession>
<dbReference type="RefSeq" id="WP_212780410.1">
    <property type="nucleotide sequence ID" value="NZ_BMAY01000003.1"/>
</dbReference>
<comment type="similarity">
    <text evidence="6">Belongs to the PurS family.</text>
</comment>
<dbReference type="GO" id="GO:0005737">
    <property type="term" value="C:cytoplasm"/>
    <property type="evidence" value="ECO:0007669"/>
    <property type="project" value="UniProtKB-SubCell"/>
</dbReference>
<dbReference type="GO" id="GO:0005524">
    <property type="term" value="F:ATP binding"/>
    <property type="evidence" value="ECO:0007669"/>
    <property type="project" value="UniProtKB-UniRule"/>
</dbReference>
<comment type="catalytic activity">
    <reaction evidence="6">
        <text>N(2)-formyl-N(1)-(5-phospho-beta-D-ribosyl)glycinamide + L-glutamine + ATP + H2O = 2-formamido-N(1)-(5-O-phospho-beta-D-ribosyl)acetamidine + L-glutamate + ADP + phosphate + H(+)</text>
        <dbReference type="Rhea" id="RHEA:17129"/>
        <dbReference type="ChEBI" id="CHEBI:15377"/>
        <dbReference type="ChEBI" id="CHEBI:15378"/>
        <dbReference type="ChEBI" id="CHEBI:29985"/>
        <dbReference type="ChEBI" id="CHEBI:30616"/>
        <dbReference type="ChEBI" id="CHEBI:43474"/>
        <dbReference type="ChEBI" id="CHEBI:58359"/>
        <dbReference type="ChEBI" id="CHEBI:147286"/>
        <dbReference type="ChEBI" id="CHEBI:147287"/>
        <dbReference type="ChEBI" id="CHEBI:456216"/>
        <dbReference type="EC" id="6.3.5.3"/>
    </reaction>
</comment>
<dbReference type="EMBL" id="BMAY01000003">
    <property type="protein sequence ID" value="GFZ26717.1"/>
    <property type="molecule type" value="Genomic_DNA"/>
</dbReference>
<keyword evidence="5 6" id="KW-0067">ATP-binding</keyword>
<dbReference type="HAMAP" id="MF_01926">
    <property type="entry name" value="PurS"/>
    <property type="match status" value="1"/>
</dbReference>
<organism evidence="7 8">
    <name type="scientific">Lactobacillus corticis</name>
    <dbReference type="NCBI Taxonomy" id="2201249"/>
    <lineage>
        <taxon>Bacteria</taxon>
        <taxon>Bacillati</taxon>
        <taxon>Bacillota</taxon>
        <taxon>Bacilli</taxon>
        <taxon>Lactobacillales</taxon>
        <taxon>Lactobacillaceae</taxon>
        <taxon>Lactobacillus</taxon>
    </lineage>
</organism>
<dbReference type="EC" id="6.3.5.3" evidence="6"/>
<dbReference type="GO" id="GO:0006189">
    <property type="term" value="P:'de novo' IMP biosynthetic process"/>
    <property type="evidence" value="ECO:0007669"/>
    <property type="project" value="UniProtKB-UniRule"/>
</dbReference>
<keyword evidence="4 6" id="KW-0658">Purine biosynthesis</keyword>
<evidence type="ECO:0000256" key="2">
    <source>
        <dbReference type="ARBA" id="ARBA00022598"/>
    </source>
</evidence>
<dbReference type="AlphaFoldDB" id="A0A916VHK0"/>
<evidence type="ECO:0000313" key="8">
    <source>
        <dbReference type="Proteomes" id="UP000677218"/>
    </source>
</evidence>
<reference evidence="7" key="1">
    <citation type="submission" date="2020-08" db="EMBL/GenBank/DDBJ databases">
        <title>Taxonomic study for Lactobacillus species isolated from hardwood bark.</title>
        <authorList>
            <person name="Tohno M."/>
            <person name="Tanizawa Y."/>
        </authorList>
    </citation>
    <scope>NUCLEOTIDE SEQUENCE</scope>
    <source>
        <strain evidence="7">B40</strain>
    </source>
</reference>
<dbReference type="InterPro" id="IPR036604">
    <property type="entry name" value="PurS-like_sf"/>
</dbReference>
<comment type="pathway">
    <text evidence="6">Purine metabolism; IMP biosynthesis via de novo pathway; 5-amino-1-(5-phospho-D-ribosyl)imidazole from N(2)-formyl-N(1)-(5-phospho-D-ribosyl)glycinamide: step 1/2.</text>
</comment>